<dbReference type="SUPFAM" id="SSF47162">
    <property type="entry name" value="Apolipoprotein"/>
    <property type="match status" value="1"/>
</dbReference>
<comment type="caution">
    <text evidence="3">The sequence shown here is derived from an EMBL/GenBank/DDBJ whole genome shotgun (WGS) entry which is preliminary data.</text>
</comment>
<dbReference type="EMBL" id="BPLQ01001046">
    <property type="protein sequence ID" value="GIX77719.1"/>
    <property type="molecule type" value="Genomic_DNA"/>
</dbReference>
<evidence type="ECO:0000313" key="4">
    <source>
        <dbReference type="Proteomes" id="UP001054837"/>
    </source>
</evidence>
<evidence type="ECO:0000313" key="3">
    <source>
        <dbReference type="EMBL" id="GIX77719.1"/>
    </source>
</evidence>
<feature type="region of interest" description="Disordered" evidence="2">
    <location>
        <begin position="80"/>
        <end position="102"/>
    </location>
</feature>
<gene>
    <name evidence="3" type="primary">AVEN_123243_1</name>
    <name evidence="3" type="ORF">CDAR_303351</name>
</gene>
<keyword evidence="4" id="KW-1185">Reference proteome</keyword>
<name>A0AAV4N0I3_9ARAC</name>
<organism evidence="3 4">
    <name type="scientific">Caerostris darwini</name>
    <dbReference type="NCBI Taxonomy" id="1538125"/>
    <lineage>
        <taxon>Eukaryota</taxon>
        <taxon>Metazoa</taxon>
        <taxon>Ecdysozoa</taxon>
        <taxon>Arthropoda</taxon>
        <taxon>Chelicerata</taxon>
        <taxon>Arachnida</taxon>
        <taxon>Araneae</taxon>
        <taxon>Araneomorphae</taxon>
        <taxon>Entelegynae</taxon>
        <taxon>Araneoidea</taxon>
        <taxon>Araneidae</taxon>
        <taxon>Caerostris</taxon>
    </lineage>
</organism>
<accession>A0AAV4N0I3</accession>
<dbReference type="AlphaFoldDB" id="A0AAV4N0I3"/>
<feature type="coiled-coil region" evidence="1">
    <location>
        <begin position="659"/>
        <end position="740"/>
    </location>
</feature>
<reference evidence="3 4" key="1">
    <citation type="submission" date="2021-06" db="EMBL/GenBank/DDBJ databases">
        <title>Caerostris darwini draft genome.</title>
        <authorList>
            <person name="Kono N."/>
            <person name="Arakawa K."/>
        </authorList>
    </citation>
    <scope>NUCLEOTIDE SEQUENCE [LARGE SCALE GENOMIC DNA]</scope>
</reference>
<dbReference type="Proteomes" id="UP001054837">
    <property type="component" value="Unassembled WGS sequence"/>
</dbReference>
<evidence type="ECO:0000256" key="2">
    <source>
        <dbReference type="SAM" id="MobiDB-lite"/>
    </source>
</evidence>
<proteinExistence type="predicted"/>
<evidence type="ECO:0000256" key="1">
    <source>
        <dbReference type="SAM" id="Coils"/>
    </source>
</evidence>
<keyword evidence="1" id="KW-0175">Coiled coil</keyword>
<feature type="coiled-coil region" evidence="1">
    <location>
        <begin position="523"/>
        <end position="554"/>
    </location>
</feature>
<sequence length="1145" mass="129353">MEEFSPNRKAEMDLNDIQKNLLTLLQSGRYKFLNVFAMKTLFIDSDATFPGIGMRFIAPKWEIKGTRNINLNGICGEPHWDERPKTVQHGGDSGKDGKAGKPGRPGGSFFCIGEHFVKGYNLTVTVNGGDGSSAQHGEHGKEGLKGNQAYLPADAYYTYHADLRNGITSINGFRCQKVGEIKQLNCIPLTTTHGIKKYYVEYEIFGGSGQRGGDGGNGGRGGKGGNPGMVKIIELGVSSEISTHANPGKDGKDGEGGYGGKGGCQGLGIRAALHIETSDCDKEFFDVGKKTQWEIKSFLISSNKGPDGKKGFYIAIDRGSQTLEPGGTICEAHHLTNEYASYLRKDMIDRFKKFHIIQFFEQLNRNKGITSIYNTLGLINELQRLEEEFQERSKRLDFVVFYRSLLNRICDYAQNPQRAEQYDQYKKVLHFLYTAALCRIHNLKDKPETNLMIDITRFLYLVKSNIQTLQDLRNANNKANIIKKHNDVFRSQVDGKIEEAKCFIEKQIVPEIDNINQEIDHKIDLLLKETLKLQEQAKQEKNELIKKREELVEILPLKGLFNSFKMISQVMNFLGPIGNIVCSATGVVTSISESLVLDKKTKPLEITLNAIPNLQLIGEGLQTLKKNKIDNLNNLAEKIVKQAENYPEMLGDISDKMEKQEIKKELKRKEAILKSLKKDQAALNALRAIEGLNQIAQFASLAIGDIRSENKEEEAKVDELNKAIKEAENKYQSLQQYEETIHDTIAPMLQNMEDDLRDNADNLNSKSQVTLDVTKWRVQSTLKDMKSQMQHLTQGFQTRDGLARCLEKLEEAMTTLINIYDRIQSYQDQQQLASYIADMSSVSASAINISDPNMVRAVNYLETSIKSNIVLNQYKTAIDAFRQWVFPFSNSFMEKTMLPSHLELDGDLDNLVSNAVTHIENIRTKIEIYKTSILINDKHLLSGEFNSQNISTEAFFVWKNEHYGNQISKLLSGQAVVLKADIKNSVANKDAVKFSLIEFYLKTKDESLQSQVNKALKRYDISAMHLGNSYYRYKGKFYLIISDSQVIRYSCEKNSVGEPVRVNNVYTKIRNGDLLLSPYAVWEVKLAEATDKHSFQELDVYKDKVDLELAGQGSYVAGDVEELNFVDDEYKGIELQNYANQLCEF</sequence>
<protein>
    <submittedName>
        <fullName evidence="3">Uncharacterized protein</fullName>
    </submittedName>
</protein>